<evidence type="ECO:0000256" key="1">
    <source>
        <dbReference type="ARBA" id="ARBA00022835"/>
    </source>
</evidence>
<organism evidence="4 7">
    <name type="scientific">Didymodactylos carnosus</name>
    <dbReference type="NCBI Taxonomy" id="1234261"/>
    <lineage>
        <taxon>Eukaryota</taxon>
        <taxon>Metazoa</taxon>
        <taxon>Spiralia</taxon>
        <taxon>Gnathifera</taxon>
        <taxon>Rotifera</taxon>
        <taxon>Eurotatoria</taxon>
        <taxon>Bdelloidea</taxon>
        <taxon>Philodinida</taxon>
        <taxon>Philodinidae</taxon>
        <taxon>Didymodactylos</taxon>
    </lineage>
</organism>
<dbReference type="PANTHER" id="PTHR21321:SF1">
    <property type="entry name" value="EXOSOME COMPLEX COMPONENT RRP40"/>
    <property type="match status" value="1"/>
</dbReference>
<evidence type="ECO:0000313" key="5">
    <source>
        <dbReference type="EMBL" id="CAF4170970.1"/>
    </source>
</evidence>
<feature type="non-terminal residue" evidence="4">
    <location>
        <position position="1"/>
    </location>
</feature>
<comment type="caution">
    <text evidence="4">The sequence shown here is derived from an EMBL/GenBank/DDBJ whole genome shotgun (WGS) entry which is preliminary data.</text>
</comment>
<keyword evidence="2" id="KW-0694">RNA-binding</keyword>
<dbReference type="GO" id="GO:0071034">
    <property type="term" value="P:CUT catabolic process"/>
    <property type="evidence" value="ECO:0007669"/>
    <property type="project" value="TreeGrafter"/>
</dbReference>
<accession>A0A815YD50</accession>
<dbReference type="EMBL" id="CAJNOQ010029432">
    <property type="protein sequence ID" value="CAF1568709.1"/>
    <property type="molecule type" value="Genomic_DNA"/>
</dbReference>
<dbReference type="EMBL" id="CAJNOK010023315">
    <property type="protein sequence ID" value="CAF1360906.1"/>
    <property type="molecule type" value="Genomic_DNA"/>
</dbReference>
<dbReference type="GO" id="GO:0003723">
    <property type="term" value="F:RNA binding"/>
    <property type="evidence" value="ECO:0007669"/>
    <property type="project" value="UniProtKB-KW"/>
</dbReference>
<keyword evidence="7" id="KW-1185">Reference proteome</keyword>
<dbReference type="Proteomes" id="UP000677228">
    <property type="component" value="Unassembled WGS sequence"/>
</dbReference>
<evidence type="ECO:0000313" key="7">
    <source>
        <dbReference type="Proteomes" id="UP000663829"/>
    </source>
</evidence>
<reference evidence="4" key="1">
    <citation type="submission" date="2021-02" db="EMBL/GenBank/DDBJ databases">
        <authorList>
            <person name="Nowell W R."/>
        </authorList>
    </citation>
    <scope>NUCLEOTIDE SEQUENCE</scope>
</reference>
<dbReference type="OrthoDB" id="340500at2759"/>
<evidence type="ECO:0000313" key="4">
    <source>
        <dbReference type="EMBL" id="CAF1568709.1"/>
    </source>
</evidence>
<dbReference type="GO" id="GO:0071051">
    <property type="term" value="P:poly(A)-dependent snoRNA 3'-end processing"/>
    <property type="evidence" value="ECO:0007669"/>
    <property type="project" value="TreeGrafter"/>
</dbReference>
<dbReference type="GO" id="GO:0071035">
    <property type="term" value="P:nuclear polyadenylation-dependent rRNA catabolic process"/>
    <property type="evidence" value="ECO:0007669"/>
    <property type="project" value="TreeGrafter"/>
</dbReference>
<dbReference type="InterPro" id="IPR036612">
    <property type="entry name" value="KH_dom_type_1_sf"/>
</dbReference>
<dbReference type="SUPFAM" id="SSF50249">
    <property type="entry name" value="Nucleic acid-binding proteins"/>
    <property type="match status" value="1"/>
</dbReference>
<dbReference type="GO" id="GO:0071038">
    <property type="term" value="P:TRAMP-dependent tRNA surveillance pathway"/>
    <property type="evidence" value="ECO:0007669"/>
    <property type="project" value="TreeGrafter"/>
</dbReference>
<evidence type="ECO:0000313" key="3">
    <source>
        <dbReference type="EMBL" id="CAF1360906.1"/>
    </source>
</evidence>
<dbReference type="Gene3D" id="3.30.1370.10">
    <property type="entry name" value="K Homology domain, type 1"/>
    <property type="match status" value="1"/>
</dbReference>
<dbReference type="InterPro" id="IPR012340">
    <property type="entry name" value="NA-bd_OB-fold"/>
</dbReference>
<proteinExistence type="predicted"/>
<dbReference type="Pfam" id="PF21262">
    <property type="entry name" value="RRP40_S1"/>
    <property type="match status" value="1"/>
</dbReference>
<evidence type="ECO:0000256" key="2">
    <source>
        <dbReference type="ARBA" id="ARBA00022884"/>
    </source>
</evidence>
<dbReference type="EMBL" id="CAJOBC010095245">
    <property type="protein sequence ID" value="CAF4431344.1"/>
    <property type="molecule type" value="Genomic_DNA"/>
</dbReference>
<evidence type="ECO:0000313" key="6">
    <source>
        <dbReference type="EMBL" id="CAF4431344.1"/>
    </source>
</evidence>
<keyword evidence="1" id="KW-0271">Exosome</keyword>
<dbReference type="GO" id="GO:0000176">
    <property type="term" value="C:nuclear exosome (RNase complex)"/>
    <property type="evidence" value="ECO:0007669"/>
    <property type="project" value="TreeGrafter"/>
</dbReference>
<dbReference type="EMBL" id="CAJOBA010044970">
    <property type="protein sequence ID" value="CAF4170970.1"/>
    <property type="molecule type" value="Genomic_DNA"/>
</dbReference>
<gene>
    <name evidence="4" type="ORF">GPM918_LOCUS40247</name>
    <name evidence="3" type="ORF">OVA965_LOCUS31233</name>
    <name evidence="6" type="ORF">SRO942_LOCUS41177</name>
    <name evidence="5" type="ORF">TMI583_LOCUS32061</name>
</gene>
<name>A0A815YD50_9BILA</name>
<dbReference type="GO" id="GO:0000177">
    <property type="term" value="C:cytoplasmic exosome (RNase complex)"/>
    <property type="evidence" value="ECO:0007669"/>
    <property type="project" value="TreeGrafter"/>
</dbReference>
<dbReference type="Proteomes" id="UP000682733">
    <property type="component" value="Unassembled WGS sequence"/>
</dbReference>
<dbReference type="Proteomes" id="UP000663829">
    <property type="component" value="Unassembled WGS sequence"/>
</dbReference>
<dbReference type="AlphaFoldDB" id="A0A815YD50"/>
<protein>
    <submittedName>
        <fullName evidence="4">Uncharacterized protein</fullName>
    </submittedName>
</protein>
<dbReference type="GO" id="GO:0000467">
    <property type="term" value="P:exonucleolytic trimming to generate mature 3'-end of 5.8S rRNA from tricistronic rRNA transcript (SSU-rRNA, 5.8S rRNA, LSU-rRNA)"/>
    <property type="evidence" value="ECO:0007669"/>
    <property type="project" value="TreeGrafter"/>
</dbReference>
<dbReference type="PANTHER" id="PTHR21321">
    <property type="entry name" value="PNAS-3 RELATED"/>
    <property type="match status" value="1"/>
</dbReference>
<dbReference type="Gene3D" id="2.40.50.140">
    <property type="entry name" value="Nucleic acid-binding proteins"/>
    <property type="match status" value="1"/>
</dbReference>
<dbReference type="InterPro" id="IPR026699">
    <property type="entry name" value="Exosome_RNA_bind1/RRP40/RRP4"/>
</dbReference>
<dbReference type="GO" id="GO:0034475">
    <property type="term" value="P:U4 snRNA 3'-end processing"/>
    <property type="evidence" value="ECO:0007669"/>
    <property type="project" value="TreeGrafter"/>
</dbReference>
<dbReference type="Proteomes" id="UP000681722">
    <property type="component" value="Unassembled WGS sequence"/>
</dbReference>
<sequence>DYVFGIVIIRGTDFFLIDINSTESAILPMQAFENGCCANRVKMNRLSIVYARISRADLWWQTELACCSPNPNKKYNKSNIFGVIEDGYLIICSLKLCLKLRNTSLISRLTKIVKGFQIIPSVNGFIWYTTTSTNSLIVVKNILLNMKQ</sequence>